<dbReference type="PANTHER" id="PTHR22754:SF32">
    <property type="entry name" value="DISCO-INTERACTING PROTEIN 2"/>
    <property type="match status" value="1"/>
</dbReference>
<dbReference type="InterPro" id="IPR025110">
    <property type="entry name" value="AMP-bd_C"/>
</dbReference>
<gene>
    <name evidence="8" type="ORF">K7C98_00680</name>
</gene>
<accession>A0ABS7THP3</accession>
<dbReference type="InterPro" id="IPR040097">
    <property type="entry name" value="FAAL/FAAC"/>
</dbReference>
<evidence type="ECO:0000259" key="6">
    <source>
        <dbReference type="Pfam" id="PF00501"/>
    </source>
</evidence>
<dbReference type="InterPro" id="IPR045851">
    <property type="entry name" value="AMP-bd_C_sf"/>
</dbReference>
<dbReference type="InterPro" id="IPR042099">
    <property type="entry name" value="ANL_N_sf"/>
</dbReference>
<dbReference type="InterPro" id="IPR020845">
    <property type="entry name" value="AMP-binding_CS"/>
</dbReference>
<dbReference type="PANTHER" id="PTHR22754">
    <property type="entry name" value="DISCO-INTERACTING PROTEIN 2 DIP2 -RELATED"/>
    <property type="match status" value="1"/>
</dbReference>
<organism evidence="8 9">
    <name type="scientific">Nannocystis pusilla</name>
    <dbReference type="NCBI Taxonomy" id="889268"/>
    <lineage>
        <taxon>Bacteria</taxon>
        <taxon>Pseudomonadati</taxon>
        <taxon>Myxococcota</taxon>
        <taxon>Polyangia</taxon>
        <taxon>Nannocystales</taxon>
        <taxon>Nannocystaceae</taxon>
        <taxon>Nannocystis</taxon>
    </lineage>
</organism>
<feature type="domain" description="AMP-dependent synthetase/ligase" evidence="6">
    <location>
        <begin position="32"/>
        <end position="412"/>
    </location>
</feature>
<evidence type="ECO:0000256" key="3">
    <source>
        <dbReference type="ARBA" id="ARBA00022832"/>
    </source>
</evidence>
<evidence type="ECO:0000259" key="7">
    <source>
        <dbReference type="Pfam" id="PF23024"/>
    </source>
</evidence>
<evidence type="ECO:0000256" key="5">
    <source>
        <dbReference type="SAM" id="MobiDB-lite"/>
    </source>
</evidence>
<dbReference type="CDD" id="cd05931">
    <property type="entry name" value="FAAL"/>
    <property type="match status" value="1"/>
</dbReference>
<dbReference type="Proteomes" id="UP001139031">
    <property type="component" value="Unassembled WGS sequence"/>
</dbReference>
<dbReference type="Gene3D" id="3.40.50.12780">
    <property type="entry name" value="N-terminal domain of ligase-like"/>
    <property type="match status" value="1"/>
</dbReference>
<evidence type="ECO:0000313" key="8">
    <source>
        <dbReference type="EMBL" id="MBZ5707753.1"/>
    </source>
</evidence>
<protein>
    <submittedName>
        <fullName evidence="8">Fatty acyl-AMP ligase</fullName>
    </submittedName>
</protein>
<dbReference type="RefSeq" id="WP_224189516.1">
    <property type="nucleotide sequence ID" value="NZ_JAIRAU010000001.1"/>
</dbReference>
<reference evidence="8" key="1">
    <citation type="submission" date="2021-08" db="EMBL/GenBank/DDBJ databases">
        <authorList>
            <person name="Stevens D.C."/>
        </authorList>
    </citation>
    <scope>NUCLEOTIDE SEQUENCE</scope>
    <source>
        <strain evidence="8">DSM 53165</strain>
    </source>
</reference>
<evidence type="ECO:0000313" key="9">
    <source>
        <dbReference type="Proteomes" id="UP001139031"/>
    </source>
</evidence>
<keyword evidence="9" id="KW-1185">Reference proteome</keyword>
<proteinExistence type="inferred from homology"/>
<dbReference type="Pfam" id="PF00501">
    <property type="entry name" value="AMP-binding"/>
    <property type="match status" value="1"/>
</dbReference>
<dbReference type="EMBL" id="JAIRAU010000001">
    <property type="protein sequence ID" value="MBZ5707753.1"/>
    <property type="molecule type" value="Genomic_DNA"/>
</dbReference>
<comment type="caution">
    <text evidence="8">The sequence shown here is derived from an EMBL/GenBank/DDBJ whole genome shotgun (WGS) entry which is preliminary data.</text>
</comment>
<keyword evidence="3" id="KW-0276">Fatty acid metabolism</keyword>
<sequence length="590" mass="64302">MQRPETLTQALDGAADGRPEGGYSHLVQEKDPVKFFSYAETARRARRFGAALQAAGVRAGERVGLILPDSSEFVEAIFGAMYAGAIPVPVYPPMNLGQFEGYLANTTHILRQAGCALVVTDGKVRPILGKLMSNVPSVRAVEVYQSFVKQVDERAAPIGVDVRPDDVAFLQFTSGSTSRPKGVTLTHANLIANIRALGAGLHADHETIGLSWLPLYHDMGLIGFVFAPAVLQVRGVQFMSPLLFLKRPALWLRQLSERKAHVSFAPNFAYGLCTTRIKDHELQGVDLSHLRVAGCGAEPIQYDTLRAFADRFAAWGFKRTAFLACYGMAEHSLAVTFVGLEEDLRAEAVDPEKLVRGEAAPSAADDALKVVCCGRAFPEHGLRIVDAEGQPVPDRRVGQIELRGPSVMRGYWGDAERTMQALKDGWLATGDLGYLVDGELYVCGRIKDLIIIHGRNYYPQDLEWQASQVEGVRRGNVVAFGVEDASLGRERVIVAAEVRTPHADDLRDKIAAKILETLALKPDEVVLLAPGSLPKTSSGKLQRHKTSELYRDGQLGKGAVKAGTLDVIKHLATSRWGYIRAAFGSRDAED</sequence>
<name>A0ABS7THP3_9BACT</name>
<dbReference type="SUPFAM" id="SSF56801">
    <property type="entry name" value="Acetyl-CoA synthetase-like"/>
    <property type="match status" value="1"/>
</dbReference>
<keyword evidence="2 8" id="KW-0436">Ligase</keyword>
<feature type="domain" description="AMP-binding enzyme C-terminal" evidence="7">
    <location>
        <begin position="448"/>
        <end position="555"/>
    </location>
</feature>
<dbReference type="Pfam" id="PF23024">
    <property type="entry name" value="AMP-dom_DIP2-like"/>
    <property type="match status" value="1"/>
</dbReference>
<evidence type="ECO:0000256" key="1">
    <source>
        <dbReference type="ARBA" id="ARBA00006432"/>
    </source>
</evidence>
<dbReference type="InterPro" id="IPR000873">
    <property type="entry name" value="AMP-dep_synth/lig_dom"/>
</dbReference>
<feature type="region of interest" description="Disordered" evidence="5">
    <location>
        <begin position="1"/>
        <end position="23"/>
    </location>
</feature>
<dbReference type="GO" id="GO:0016874">
    <property type="term" value="F:ligase activity"/>
    <property type="evidence" value="ECO:0007669"/>
    <property type="project" value="UniProtKB-KW"/>
</dbReference>
<keyword evidence="4" id="KW-0443">Lipid metabolism</keyword>
<dbReference type="PROSITE" id="PS00455">
    <property type="entry name" value="AMP_BINDING"/>
    <property type="match status" value="1"/>
</dbReference>
<dbReference type="Gene3D" id="3.30.300.30">
    <property type="match status" value="1"/>
</dbReference>
<evidence type="ECO:0000256" key="4">
    <source>
        <dbReference type="ARBA" id="ARBA00023098"/>
    </source>
</evidence>
<comment type="similarity">
    <text evidence="1">Belongs to the ATP-dependent AMP-binding enzyme family.</text>
</comment>
<evidence type="ECO:0000256" key="2">
    <source>
        <dbReference type="ARBA" id="ARBA00022598"/>
    </source>
</evidence>